<evidence type="ECO:0000313" key="2">
    <source>
        <dbReference type="EMBL" id="AGA34970.1"/>
    </source>
</evidence>
<dbReference type="EMBL" id="CP003989">
    <property type="protein sequence ID" value="AGA34970.1"/>
    <property type="molecule type" value="Genomic_DNA"/>
</dbReference>
<dbReference type="HOGENOM" id="CLU_3085798_0_0_6"/>
<gene>
    <name evidence="2" type="ordered locus">TVNIR_3334</name>
</gene>
<reference evidence="2" key="1">
    <citation type="submission" date="2015-12" db="EMBL/GenBank/DDBJ databases">
        <authorList>
            <person name="Tikhonova T.V."/>
            <person name="Pavlov A.R."/>
            <person name="Beletsky A.V."/>
            <person name="Mardanov A.V."/>
            <person name="Sorokin D.Y."/>
            <person name="Ravin N.V."/>
            <person name="Popov V.O."/>
        </authorList>
    </citation>
    <scope>NUCLEOTIDE SEQUENCE</scope>
    <source>
        <strain evidence="2">DSM 14787</strain>
    </source>
</reference>
<dbReference type="PATRIC" id="fig|1255043.3.peg.3364"/>
<feature type="region of interest" description="Disordered" evidence="1">
    <location>
        <begin position="1"/>
        <end position="25"/>
    </location>
</feature>
<keyword evidence="3" id="KW-1185">Reference proteome</keyword>
<organism evidence="2 3">
    <name type="scientific">Thioalkalivibrio nitratireducens (strain DSM 14787 / UNIQEM 213 / ALEN2)</name>
    <dbReference type="NCBI Taxonomy" id="1255043"/>
    <lineage>
        <taxon>Bacteria</taxon>
        <taxon>Pseudomonadati</taxon>
        <taxon>Pseudomonadota</taxon>
        <taxon>Gammaproteobacteria</taxon>
        <taxon>Chromatiales</taxon>
        <taxon>Ectothiorhodospiraceae</taxon>
        <taxon>Thioalkalivibrio</taxon>
    </lineage>
</organism>
<evidence type="ECO:0000313" key="3">
    <source>
        <dbReference type="Proteomes" id="UP000010809"/>
    </source>
</evidence>
<proteinExistence type="predicted"/>
<dbReference type="AlphaFoldDB" id="L0E190"/>
<accession>L0E190</accession>
<evidence type="ECO:0000256" key="1">
    <source>
        <dbReference type="SAM" id="MobiDB-lite"/>
    </source>
</evidence>
<dbReference type="Proteomes" id="UP000010809">
    <property type="component" value="Chromosome"/>
</dbReference>
<dbReference type="STRING" id="1255043.TVNIR_3334"/>
<protein>
    <submittedName>
        <fullName evidence="2">Uncharacterized protein</fullName>
    </submittedName>
</protein>
<name>L0E190_THIND</name>
<dbReference type="KEGG" id="tni:TVNIR_3334"/>
<sequence>MSTPLHRQMARWPPGHDESMGSGIGPAEVQWGAGFTIADRLSATVGAVAGLA</sequence>